<reference evidence="1 2" key="1">
    <citation type="submission" date="2020-12" db="EMBL/GenBank/DDBJ databases">
        <title>Bacterial novel species Adhaeribacter sp. BT258 isolated from soil.</title>
        <authorList>
            <person name="Jung H.-Y."/>
        </authorList>
    </citation>
    <scope>NUCLEOTIDE SEQUENCE [LARGE SCALE GENOMIC DNA]</scope>
    <source>
        <strain evidence="1 2">BT258</strain>
    </source>
</reference>
<accession>A0ABS1C1J2</accession>
<proteinExistence type="predicted"/>
<evidence type="ECO:0000313" key="1">
    <source>
        <dbReference type="EMBL" id="MBK0403269.1"/>
    </source>
</evidence>
<evidence type="ECO:0000313" key="2">
    <source>
        <dbReference type="Proteomes" id="UP000644147"/>
    </source>
</evidence>
<keyword evidence="2" id="KW-1185">Reference proteome</keyword>
<dbReference type="EMBL" id="JAEHFX010000004">
    <property type="protein sequence ID" value="MBK0403269.1"/>
    <property type="molecule type" value="Genomic_DNA"/>
</dbReference>
<name>A0ABS1C1J2_9BACT</name>
<protein>
    <submittedName>
        <fullName evidence="1">DUF4304 domain-containing protein</fullName>
    </submittedName>
</protein>
<dbReference type="Pfam" id="PF14137">
    <property type="entry name" value="DUF4304"/>
    <property type="match status" value="1"/>
</dbReference>
<comment type="caution">
    <text evidence="1">The sequence shown here is derived from an EMBL/GenBank/DDBJ whole genome shotgun (WGS) entry which is preliminary data.</text>
</comment>
<dbReference type="InterPro" id="IPR025412">
    <property type="entry name" value="DUF4304"/>
</dbReference>
<gene>
    <name evidence="1" type="ORF">I5M27_09750</name>
</gene>
<sequence>MQNLFKEIIKEVISPQMKSLEFVKSGNNFLRHEDGFQKTMVVQSSQWNTSEKVSFTIECGIFFPDLYLKIFPDKDLPKFPQPVHCLHQFRKRIDQIRNKGPQWYELDSNTEEDKLKKEIKWDIEWYIRKHFDQYKEIHNFMVR</sequence>
<organism evidence="1 2">
    <name type="scientific">Adhaeribacter terrigena</name>
    <dbReference type="NCBI Taxonomy" id="2793070"/>
    <lineage>
        <taxon>Bacteria</taxon>
        <taxon>Pseudomonadati</taxon>
        <taxon>Bacteroidota</taxon>
        <taxon>Cytophagia</taxon>
        <taxon>Cytophagales</taxon>
        <taxon>Hymenobacteraceae</taxon>
        <taxon>Adhaeribacter</taxon>
    </lineage>
</organism>
<dbReference type="Proteomes" id="UP000644147">
    <property type="component" value="Unassembled WGS sequence"/>
</dbReference>